<keyword evidence="3" id="KW-0732">Signal</keyword>
<evidence type="ECO:0000256" key="3">
    <source>
        <dbReference type="SAM" id="SignalP"/>
    </source>
</evidence>
<dbReference type="InterPro" id="IPR008972">
    <property type="entry name" value="Cupredoxin"/>
</dbReference>
<dbReference type="EMBL" id="JABWDY010038915">
    <property type="protein sequence ID" value="KAF5179335.1"/>
    <property type="molecule type" value="Genomic_DNA"/>
</dbReference>
<dbReference type="AlphaFoldDB" id="A0A7J6V5A6"/>
<evidence type="ECO:0000313" key="5">
    <source>
        <dbReference type="EMBL" id="KAF5179335.1"/>
    </source>
</evidence>
<dbReference type="FunFam" id="2.60.40.420:FF:000034">
    <property type="entry name" value="Cupredoxin superfamily protein"/>
    <property type="match status" value="1"/>
</dbReference>
<proteinExistence type="predicted"/>
<keyword evidence="2" id="KW-0325">Glycoprotein</keyword>
<comment type="caution">
    <text evidence="5">The sequence shown here is derived from an EMBL/GenBank/DDBJ whole genome shotgun (WGS) entry which is preliminary data.</text>
</comment>
<accession>A0A7J6V5A6</accession>
<feature type="signal peptide" evidence="3">
    <location>
        <begin position="1"/>
        <end position="26"/>
    </location>
</feature>
<organism evidence="5 6">
    <name type="scientific">Thalictrum thalictroides</name>
    <name type="common">Rue-anemone</name>
    <name type="synonym">Anemone thalictroides</name>
    <dbReference type="NCBI Taxonomy" id="46969"/>
    <lineage>
        <taxon>Eukaryota</taxon>
        <taxon>Viridiplantae</taxon>
        <taxon>Streptophyta</taxon>
        <taxon>Embryophyta</taxon>
        <taxon>Tracheophyta</taxon>
        <taxon>Spermatophyta</taxon>
        <taxon>Magnoliopsida</taxon>
        <taxon>Ranunculales</taxon>
        <taxon>Ranunculaceae</taxon>
        <taxon>Thalictroideae</taxon>
        <taxon>Thalictrum</taxon>
    </lineage>
</organism>
<evidence type="ECO:0000259" key="4">
    <source>
        <dbReference type="PROSITE" id="PS51485"/>
    </source>
</evidence>
<feature type="chain" id="PRO_5029714474" evidence="3">
    <location>
        <begin position="27"/>
        <end position="153"/>
    </location>
</feature>
<dbReference type="PANTHER" id="PTHR33021:SF339">
    <property type="entry name" value="OS07G0570600 PROTEIN"/>
    <property type="match status" value="1"/>
</dbReference>
<keyword evidence="1" id="KW-1015">Disulfide bond</keyword>
<dbReference type="Proteomes" id="UP000554482">
    <property type="component" value="Unassembled WGS sequence"/>
</dbReference>
<evidence type="ECO:0000313" key="6">
    <source>
        <dbReference type="Proteomes" id="UP000554482"/>
    </source>
</evidence>
<feature type="domain" description="Phytocyanin" evidence="4">
    <location>
        <begin position="29"/>
        <end position="124"/>
    </location>
</feature>
<dbReference type="CDD" id="cd04216">
    <property type="entry name" value="Phytocyanin"/>
    <property type="match status" value="1"/>
</dbReference>
<dbReference type="InterPro" id="IPR039391">
    <property type="entry name" value="Phytocyanin-like"/>
</dbReference>
<dbReference type="Pfam" id="PF02298">
    <property type="entry name" value="Cu_bind_like"/>
    <property type="match status" value="1"/>
</dbReference>
<evidence type="ECO:0000256" key="1">
    <source>
        <dbReference type="ARBA" id="ARBA00023157"/>
    </source>
</evidence>
<name>A0A7J6V5A6_THATH</name>
<protein>
    <submittedName>
        <fullName evidence="5">Early nodulin-like protein</fullName>
    </submittedName>
</protein>
<dbReference type="InterPro" id="IPR003245">
    <property type="entry name" value="Phytocyanin_dom"/>
</dbReference>
<dbReference type="PROSITE" id="PS51485">
    <property type="entry name" value="PHYTOCYANIN"/>
    <property type="match status" value="1"/>
</dbReference>
<dbReference type="GO" id="GO:0009055">
    <property type="term" value="F:electron transfer activity"/>
    <property type="evidence" value="ECO:0007669"/>
    <property type="project" value="InterPro"/>
</dbReference>
<evidence type="ECO:0000256" key="2">
    <source>
        <dbReference type="ARBA" id="ARBA00023180"/>
    </source>
</evidence>
<sequence length="153" mass="16879">MAIDNRVPILLVSIALVSMAIGLNQAEGTTHTVEGWALMKYNKYAAAEKFTVGDTLVFKYIHGQHNVLRVTREDFFLCNGSNPIANYATGDDFVTLVETGDHFFICGVKSHCLTGQKLNILVKRDHSASSPPPFSLYPVVRVGISLLVLCFLY</sequence>
<dbReference type="OrthoDB" id="1916408at2759"/>
<dbReference type="SUPFAM" id="SSF49503">
    <property type="entry name" value="Cupredoxins"/>
    <property type="match status" value="1"/>
</dbReference>
<gene>
    <name evidence="5" type="ORF">FRX31_031082</name>
</gene>
<dbReference type="GO" id="GO:0005886">
    <property type="term" value="C:plasma membrane"/>
    <property type="evidence" value="ECO:0007669"/>
    <property type="project" value="TreeGrafter"/>
</dbReference>
<dbReference type="Gene3D" id="2.60.40.420">
    <property type="entry name" value="Cupredoxins - blue copper proteins"/>
    <property type="match status" value="1"/>
</dbReference>
<reference evidence="5 6" key="1">
    <citation type="submission" date="2020-06" db="EMBL/GenBank/DDBJ databases">
        <title>Transcriptomic and genomic resources for Thalictrum thalictroides and T. hernandezii: Facilitating candidate gene discovery in an emerging model plant lineage.</title>
        <authorList>
            <person name="Arias T."/>
            <person name="Riano-Pachon D.M."/>
            <person name="Di Stilio V.S."/>
        </authorList>
    </citation>
    <scope>NUCLEOTIDE SEQUENCE [LARGE SCALE GENOMIC DNA]</scope>
    <source>
        <strain evidence="6">cv. WT478/WT964</strain>
        <tissue evidence="5">Leaves</tissue>
    </source>
</reference>
<dbReference type="PANTHER" id="PTHR33021">
    <property type="entry name" value="BLUE COPPER PROTEIN"/>
    <property type="match status" value="1"/>
</dbReference>
<keyword evidence="6" id="KW-1185">Reference proteome</keyword>